<feature type="region of interest" description="Disordered" evidence="1">
    <location>
        <begin position="1"/>
        <end position="21"/>
    </location>
</feature>
<protein>
    <submittedName>
        <fullName evidence="2">Uncharacterized protein</fullName>
    </submittedName>
</protein>
<evidence type="ECO:0000256" key="1">
    <source>
        <dbReference type="SAM" id="MobiDB-lite"/>
    </source>
</evidence>
<feature type="compositionally biased region" description="Basic and acidic residues" evidence="1">
    <location>
        <begin position="44"/>
        <end position="58"/>
    </location>
</feature>
<name>A0A5P1F584_ASPOF</name>
<organism evidence="2 3">
    <name type="scientific">Asparagus officinalis</name>
    <name type="common">Garden asparagus</name>
    <dbReference type="NCBI Taxonomy" id="4686"/>
    <lineage>
        <taxon>Eukaryota</taxon>
        <taxon>Viridiplantae</taxon>
        <taxon>Streptophyta</taxon>
        <taxon>Embryophyta</taxon>
        <taxon>Tracheophyta</taxon>
        <taxon>Spermatophyta</taxon>
        <taxon>Magnoliopsida</taxon>
        <taxon>Liliopsida</taxon>
        <taxon>Asparagales</taxon>
        <taxon>Asparagaceae</taxon>
        <taxon>Asparagoideae</taxon>
        <taxon>Asparagus</taxon>
    </lineage>
</organism>
<proteinExistence type="predicted"/>
<feature type="compositionally biased region" description="Basic and acidic residues" evidence="1">
    <location>
        <begin position="1"/>
        <end position="19"/>
    </location>
</feature>
<dbReference type="Proteomes" id="UP000243459">
    <property type="component" value="Chromosome 4"/>
</dbReference>
<keyword evidence="3" id="KW-1185">Reference proteome</keyword>
<feature type="region of interest" description="Disordered" evidence="1">
    <location>
        <begin position="36"/>
        <end position="61"/>
    </location>
</feature>
<evidence type="ECO:0000313" key="2">
    <source>
        <dbReference type="EMBL" id="ONK71879.1"/>
    </source>
</evidence>
<accession>A0A5P1F584</accession>
<reference evidence="3" key="1">
    <citation type="journal article" date="2017" name="Nat. Commun.">
        <title>The asparagus genome sheds light on the origin and evolution of a young Y chromosome.</title>
        <authorList>
            <person name="Harkess A."/>
            <person name="Zhou J."/>
            <person name="Xu C."/>
            <person name="Bowers J.E."/>
            <person name="Van der Hulst R."/>
            <person name="Ayyampalayam S."/>
            <person name="Mercati F."/>
            <person name="Riccardi P."/>
            <person name="McKain M.R."/>
            <person name="Kakrana A."/>
            <person name="Tang H."/>
            <person name="Ray J."/>
            <person name="Groenendijk J."/>
            <person name="Arikit S."/>
            <person name="Mathioni S.M."/>
            <person name="Nakano M."/>
            <person name="Shan H."/>
            <person name="Telgmann-Rauber A."/>
            <person name="Kanno A."/>
            <person name="Yue Z."/>
            <person name="Chen H."/>
            <person name="Li W."/>
            <person name="Chen Y."/>
            <person name="Xu X."/>
            <person name="Zhang Y."/>
            <person name="Luo S."/>
            <person name="Chen H."/>
            <person name="Gao J."/>
            <person name="Mao Z."/>
            <person name="Pires J.C."/>
            <person name="Luo M."/>
            <person name="Kudrna D."/>
            <person name="Wing R.A."/>
            <person name="Meyers B.C."/>
            <person name="Yi K."/>
            <person name="Kong H."/>
            <person name="Lavrijsen P."/>
            <person name="Sunseri F."/>
            <person name="Falavigna A."/>
            <person name="Ye Y."/>
            <person name="Leebens-Mack J.H."/>
            <person name="Chen G."/>
        </authorList>
    </citation>
    <scope>NUCLEOTIDE SEQUENCE [LARGE SCALE GENOMIC DNA]</scope>
    <source>
        <strain evidence="3">cv. DH0086</strain>
    </source>
</reference>
<dbReference type="AlphaFoldDB" id="A0A5P1F584"/>
<sequence length="118" mass="12696">MRPAARDGRAESRPSRAEAEGWSLRNLRENIEAPAVLEGGEAVGEEHGGGAPRVRYDRGGGGGHCSRCYKNYKSKSCPHILARAQIPLATLSGFTSFPFNTFVKPVESEHPSPFSAEG</sequence>
<dbReference type="EMBL" id="CM007384">
    <property type="protein sequence ID" value="ONK71879.1"/>
    <property type="molecule type" value="Genomic_DNA"/>
</dbReference>
<evidence type="ECO:0000313" key="3">
    <source>
        <dbReference type="Proteomes" id="UP000243459"/>
    </source>
</evidence>
<dbReference type="Gramene" id="ONK71879">
    <property type="protein sequence ID" value="ONK71879"/>
    <property type="gene ID" value="A4U43_C04F13320"/>
</dbReference>
<gene>
    <name evidence="2" type="ORF">A4U43_C04F13320</name>
</gene>